<dbReference type="PANTHER" id="PTHR30303:SF0">
    <property type="entry name" value="CARBAMOYL DEHYDRATASE HYPE"/>
    <property type="match status" value="1"/>
</dbReference>
<keyword evidence="4" id="KW-0614">Plasmid</keyword>
<name>A0ABF7QYZ1_RHILW</name>
<dbReference type="AlphaFoldDB" id="A0ABF7QYZ1"/>
<dbReference type="InterPro" id="IPR010918">
    <property type="entry name" value="PurM-like_C_dom"/>
</dbReference>
<organism evidence="4 5">
    <name type="scientific">Rhizobium leguminosarum bv. trifolii (strain WSM2304)</name>
    <dbReference type="NCBI Taxonomy" id="395492"/>
    <lineage>
        <taxon>Bacteria</taxon>
        <taxon>Pseudomonadati</taxon>
        <taxon>Pseudomonadota</taxon>
        <taxon>Alphaproteobacteria</taxon>
        <taxon>Hyphomicrobiales</taxon>
        <taxon>Rhizobiaceae</taxon>
        <taxon>Rhizobium/Agrobacterium group</taxon>
        <taxon>Rhizobium</taxon>
    </lineage>
</organism>
<geneLocation type="plasmid" evidence="4 5">
    <name>pRLG203</name>
</geneLocation>
<dbReference type="KEGG" id="rlt:Rleg2_6175"/>
<dbReference type="Gene3D" id="3.30.1330.10">
    <property type="entry name" value="PurM-like, N-terminal domain"/>
    <property type="match status" value="1"/>
</dbReference>
<dbReference type="InterPro" id="IPR016188">
    <property type="entry name" value="PurM-like_N"/>
</dbReference>
<accession>A0ABF7QYZ1</accession>
<dbReference type="Proteomes" id="UP000008330">
    <property type="component" value="Plasmid pRLG203"/>
</dbReference>
<feature type="domain" description="PurM-like N-terminal" evidence="2">
    <location>
        <begin position="41"/>
        <end position="154"/>
    </location>
</feature>
<evidence type="ECO:0000256" key="1">
    <source>
        <dbReference type="ARBA" id="ARBA00006243"/>
    </source>
</evidence>
<dbReference type="Pfam" id="PF02769">
    <property type="entry name" value="AIRS_C"/>
    <property type="match status" value="1"/>
</dbReference>
<dbReference type="SUPFAM" id="SSF56042">
    <property type="entry name" value="PurM C-terminal domain-like"/>
    <property type="match status" value="1"/>
</dbReference>
<feature type="domain" description="PurM-like C-terminal" evidence="3">
    <location>
        <begin position="167"/>
        <end position="318"/>
    </location>
</feature>
<dbReference type="Gene3D" id="3.90.650.10">
    <property type="entry name" value="PurM-like C-terminal domain"/>
    <property type="match status" value="1"/>
</dbReference>
<dbReference type="Pfam" id="PF00586">
    <property type="entry name" value="AIRS"/>
    <property type="match status" value="1"/>
</dbReference>
<keyword evidence="5" id="KW-1185">Reference proteome</keyword>
<evidence type="ECO:0000259" key="2">
    <source>
        <dbReference type="Pfam" id="PF00586"/>
    </source>
</evidence>
<dbReference type="EMBL" id="CP001195">
    <property type="protein sequence ID" value="ACI59554.1"/>
    <property type="molecule type" value="Genomic_DNA"/>
</dbReference>
<dbReference type="RefSeq" id="WP_012559821.1">
    <property type="nucleotide sequence ID" value="NC_011370.1"/>
</dbReference>
<dbReference type="InterPro" id="IPR011854">
    <property type="entry name" value="HypE"/>
</dbReference>
<dbReference type="PIRSF" id="PIRSF005644">
    <property type="entry name" value="Hdrgns_mtr_HypE"/>
    <property type="match status" value="1"/>
</dbReference>
<dbReference type="InterPro" id="IPR036921">
    <property type="entry name" value="PurM-like_N_sf"/>
</dbReference>
<comment type="similarity">
    <text evidence="1">Belongs to the HypE family.</text>
</comment>
<protein>
    <submittedName>
        <fullName evidence="4">Hydrogenase expression/formation protein HypE</fullName>
    </submittedName>
</protein>
<sequence>MNKIHEECVVLDHGTGGLLSGQLVSDVIVGTLGDVYVGLMEDSFVAKLDTVGFLAMTTDSFVITPQIFGNGDIGKVAVCGTVNDLAVSGATPKFLTLALVLEEGLPIRTLRQIIASVRDAALEANVKIVAGDTKVVKCGEVDKIFINTAGVGFVPDRYTHLRPRSIRDGDDIIVSSSLGNHSIHILSMREGLGFEQRVLSDCAPLNHMLDSLLARHAAAIRCMRDVTRGGLGTVLNELATEQSLLITLDEERLPIQIETRMASEMLGVNPIYLANEGCVCLFADPAYSADIVAELKKHTYGRQAAVVGRTRKATDGKVLMIDRDGDSTIVEHLQGMELPRLC</sequence>
<evidence type="ECO:0000259" key="3">
    <source>
        <dbReference type="Pfam" id="PF02769"/>
    </source>
</evidence>
<reference evidence="4 5" key="1">
    <citation type="journal article" date="2010" name="Stand. Genomic Sci.">
        <title>Complete genome sequence of Rhizobium leguminosarum bv trifolii strain WSM2304, an effective microsymbiont of the South American clover Trifolium polymorphum.</title>
        <authorList>
            <person name="Reeve W."/>
            <person name="O'Hara G."/>
            <person name="Chain P."/>
            <person name="Ardley J."/>
            <person name="Brau L."/>
            <person name="Nandesena K."/>
            <person name="Tiwari R."/>
            <person name="Malfatti S."/>
            <person name="Kiss H."/>
            <person name="Lapidus A."/>
            <person name="Copeland A."/>
            <person name="Nolan M."/>
            <person name="Land M."/>
            <person name="Ivanova N."/>
            <person name="Mavromatis K."/>
            <person name="Markowitz V."/>
            <person name="Kyrpides N."/>
            <person name="Melino V."/>
            <person name="Denton M."/>
            <person name="Yates R."/>
            <person name="Howieson J."/>
        </authorList>
    </citation>
    <scope>NUCLEOTIDE SEQUENCE [LARGE SCALE GENOMIC DNA]</scope>
    <source>
        <strain evidence="4 5">WSM2304</strain>
    </source>
</reference>
<dbReference type="PANTHER" id="PTHR30303">
    <property type="entry name" value="HYDROGENASE ISOENZYMES FORMATION PROTEIN HYPE"/>
    <property type="match status" value="1"/>
</dbReference>
<gene>
    <name evidence="4" type="ordered locus">Rleg2_6175</name>
</gene>
<proteinExistence type="inferred from homology"/>
<evidence type="ECO:0000313" key="5">
    <source>
        <dbReference type="Proteomes" id="UP000008330"/>
    </source>
</evidence>
<dbReference type="CDD" id="cd02197">
    <property type="entry name" value="HypE"/>
    <property type="match status" value="1"/>
</dbReference>
<evidence type="ECO:0000313" key="4">
    <source>
        <dbReference type="EMBL" id="ACI59554.1"/>
    </source>
</evidence>
<dbReference type="SUPFAM" id="SSF55326">
    <property type="entry name" value="PurM N-terminal domain-like"/>
    <property type="match status" value="1"/>
</dbReference>
<dbReference type="InterPro" id="IPR036676">
    <property type="entry name" value="PurM-like_C_sf"/>
</dbReference>
<dbReference type="NCBIfam" id="TIGR02124">
    <property type="entry name" value="hypE"/>
    <property type="match status" value="1"/>
</dbReference>